<evidence type="ECO:0000313" key="1">
    <source>
        <dbReference type="EMBL" id="KAI0032108.1"/>
    </source>
</evidence>
<dbReference type="EMBL" id="MU273557">
    <property type="protein sequence ID" value="KAI0032108.1"/>
    <property type="molecule type" value="Genomic_DNA"/>
</dbReference>
<keyword evidence="2" id="KW-1185">Reference proteome</keyword>
<gene>
    <name evidence="1" type="ORF">K488DRAFT_78687</name>
</gene>
<reference evidence="1" key="2">
    <citation type="journal article" date="2022" name="New Phytol.">
        <title>Evolutionary transition to the ectomycorrhizal habit in the genomes of a hyperdiverse lineage of mushroom-forming fungi.</title>
        <authorList>
            <person name="Looney B."/>
            <person name="Miyauchi S."/>
            <person name="Morin E."/>
            <person name="Drula E."/>
            <person name="Courty P.E."/>
            <person name="Kohler A."/>
            <person name="Kuo A."/>
            <person name="LaButti K."/>
            <person name="Pangilinan J."/>
            <person name="Lipzen A."/>
            <person name="Riley R."/>
            <person name="Andreopoulos W."/>
            <person name="He G."/>
            <person name="Johnson J."/>
            <person name="Nolan M."/>
            <person name="Tritt A."/>
            <person name="Barry K.W."/>
            <person name="Grigoriev I.V."/>
            <person name="Nagy L.G."/>
            <person name="Hibbett D."/>
            <person name="Henrissat B."/>
            <person name="Matheny P.B."/>
            <person name="Labbe J."/>
            <person name="Martin F.M."/>
        </authorList>
    </citation>
    <scope>NUCLEOTIDE SEQUENCE</scope>
    <source>
        <strain evidence="1">EC-137</strain>
    </source>
</reference>
<dbReference type="Proteomes" id="UP000814128">
    <property type="component" value="Unassembled WGS sequence"/>
</dbReference>
<reference evidence="1" key="1">
    <citation type="submission" date="2021-02" db="EMBL/GenBank/DDBJ databases">
        <authorList>
            <consortium name="DOE Joint Genome Institute"/>
            <person name="Ahrendt S."/>
            <person name="Looney B.P."/>
            <person name="Miyauchi S."/>
            <person name="Morin E."/>
            <person name="Drula E."/>
            <person name="Courty P.E."/>
            <person name="Chicoki N."/>
            <person name="Fauchery L."/>
            <person name="Kohler A."/>
            <person name="Kuo A."/>
            <person name="Labutti K."/>
            <person name="Pangilinan J."/>
            <person name="Lipzen A."/>
            <person name="Riley R."/>
            <person name="Andreopoulos W."/>
            <person name="He G."/>
            <person name="Johnson J."/>
            <person name="Barry K.W."/>
            <person name="Grigoriev I.V."/>
            <person name="Nagy L."/>
            <person name="Hibbett D."/>
            <person name="Henrissat B."/>
            <person name="Matheny P.B."/>
            <person name="Labbe J."/>
            <person name="Martin F."/>
        </authorList>
    </citation>
    <scope>NUCLEOTIDE SEQUENCE</scope>
    <source>
        <strain evidence="1">EC-137</strain>
    </source>
</reference>
<accession>A0ACB8QK60</accession>
<comment type="caution">
    <text evidence="1">The sequence shown here is derived from an EMBL/GenBank/DDBJ whole genome shotgun (WGS) entry which is preliminary data.</text>
</comment>
<protein>
    <submittedName>
        <fullName evidence="1">Mitochondrial distribution and morphology proteins-domain-containing protein</fullName>
    </submittedName>
</protein>
<organism evidence="1 2">
    <name type="scientific">Vararia minispora EC-137</name>
    <dbReference type="NCBI Taxonomy" id="1314806"/>
    <lineage>
        <taxon>Eukaryota</taxon>
        <taxon>Fungi</taxon>
        <taxon>Dikarya</taxon>
        <taxon>Basidiomycota</taxon>
        <taxon>Agaricomycotina</taxon>
        <taxon>Agaricomycetes</taxon>
        <taxon>Russulales</taxon>
        <taxon>Lachnocladiaceae</taxon>
        <taxon>Vararia</taxon>
    </lineage>
</organism>
<evidence type="ECO:0000313" key="2">
    <source>
        <dbReference type="Proteomes" id="UP000814128"/>
    </source>
</evidence>
<sequence length="672" mass="75703">MRVKSLALLSKHTSSAASVASLDRYAAIHSFFTRPQPLRPFVAPFTSVRIHPTQNTPALKRLCSSSLYRELFLPKYPGKGYLRSSPLALSQAPPPAPLNYDNYPRFFRRLAQSLPHIHRPTLQDFLNASSSAWQRTRIRVRWFFIRNFRKFNADDISAFITWFLMSWGAWVLIGTTTFASVVFAVANSLRLQEYLARALSDYLTAETGVTIIFESAIVPKWKDSRISFKNVFITRRPLPAVPKAKKQFHYALNYDVGNHPANHLLPDENEGLEQLDDYTEGGSDEIKWMTFDLNVDSVDVTLSLWRWLDGKGLIESASVKGVRGVLDRRHVTYPPNLNPADFRRPGQTGAFHLESLQMEDVLLTVYQPGGFRPYTFSIFRADMGTLRQRWLIFDLLRAENIVGQFDNCLFSLHRPQSIGRTNERESHDAASAWSGVTRLRIDGVNIDHVQAASADEGPISWITSGKLDAVLDLRFPRDPEEVESLDAIILDALNAVTEHIPGQKTLAKPPLVAPSDKVEAEVAYAERMKEARVVIDIDLRFRDVKAALPLWANELSYTSNALVRPIVAFMNSNRTLIPIHCRVTKSLDSFDGAWTLWETGLMGDIAQKVYDALAFHVTQVNFNHRVKTVGLWSLQKTAGAVLSALRQVVDPASVQLRELYSSTVGAEDIIIA</sequence>
<proteinExistence type="predicted"/>
<name>A0ACB8QK60_9AGAM</name>